<dbReference type="Pfam" id="PF01352">
    <property type="entry name" value="KRAB"/>
    <property type="match status" value="1"/>
</dbReference>
<dbReference type="InterPro" id="IPR036051">
    <property type="entry name" value="KRAB_dom_sf"/>
</dbReference>
<dbReference type="InterPro" id="IPR050169">
    <property type="entry name" value="Krueppel_C2H2_ZnF"/>
</dbReference>
<keyword evidence="4" id="KW-1185">Reference proteome</keyword>
<name>A0A8D0BAJ0_SALMN</name>
<dbReference type="GO" id="GO:0006355">
    <property type="term" value="P:regulation of DNA-templated transcription"/>
    <property type="evidence" value="ECO:0007669"/>
    <property type="project" value="InterPro"/>
</dbReference>
<dbReference type="SUPFAM" id="SSF109640">
    <property type="entry name" value="KRAB domain (Kruppel-associated box)"/>
    <property type="match status" value="1"/>
</dbReference>
<reference evidence="3" key="2">
    <citation type="submission" date="2025-09" db="UniProtKB">
        <authorList>
            <consortium name="Ensembl"/>
        </authorList>
    </citation>
    <scope>IDENTIFICATION</scope>
</reference>
<dbReference type="GeneTree" id="ENSGT00960000189363"/>
<feature type="region of interest" description="Disordered" evidence="1">
    <location>
        <begin position="1"/>
        <end position="54"/>
    </location>
</feature>
<accession>A0A8D0BAJ0</accession>
<dbReference type="CDD" id="cd07765">
    <property type="entry name" value="KRAB_A-box"/>
    <property type="match status" value="1"/>
</dbReference>
<sequence length="140" mass="16686">MSFNYSLKRQLASKRSGRGGKFESSNQRRRREGPFFAPIHPSGQSEQRSAPPDSVSFQEVAIYFTKREWDLLDPRRRALYQEVMLENYQNVAFLGKESMISFVGHSHLFFFKEKETKAFWIFELLKHNTKREFKLFTEHQ</sequence>
<dbReference type="PANTHER" id="PTHR23232:SF163">
    <property type="entry name" value="ZINC FINGER PROTEIN 589"/>
    <property type="match status" value="1"/>
</dbReference>
<dbReference type="InterPro" id="IPR001909">
    <property type="entry name" value="KRAB"/>
</dbReference>
<protein>
    <recommendedName>
        <fullName evidence="2">KRAB domain-containing protein</fullName>
    </recommendedName>
</protein>
<proteinExistence type="predicted"/>
<dbReference type="AlphaFoldDB" id="A0A8D0BAJ0"/>
<evidence type="ECO:0000313" key="3">
    <source>
        <dbReference type="Ensembl" id="ENSSMRP00000004584.1"/>
    </source>
</evidence>
<dbReference type="Gene3D" id="6.10.140.140">
    <property type="match status" value="1"/>
</dbReference>
<evidence type="ECO:0000256" key="1">
    <source>
        <dbReference type="SAM" id="MobiDB-lite"/>
    </source>
</evidence>
<reference evidence="3" key="1">
    <citation type="submission" date="2025-08" db="UniProtKB">
        <authorList>
            <consortium name="Ensembl"/>
        </authorList>
    </citation>
    <scope>IDENTIFICATION</scope>
</reference>
<dbReference type="PANTHER" id="PTHR23232">
    <property type="entry name" value="KRAB DOMAIN C2H2 ZINC FINGER"/>
    <property type="match status" value="1"/>
</dbReference>
<feature type="domain" description="KRAB" evidence="2">
    <location>
        <begin position="55"/>
        <end position="132"/>
    </location>
</feature>
<evidence type="ECO:0000259" key="2">
    <source>
        <dbReference type="PROSITE" id="PS50805"/>
    </source>
</evidence>
<evidence type="ECO:0000313" key="4">
    <source>
        <dbReference type="Proteomes" id="UP000694421"/>
    </source>
</evidence>
<dbReference type="PROSITE" id="PS50805">
    <property type="entry name" value="KRAB"/>
    <property type="match status" value="1"/>
</dbReference>
<dbReference type="SMART" id="SM00349">
    <property type="entry name" value="KRAB"/>
    <property type="match status" value="1"/>
</dbReference>
<dbReference type="Proteomes" id="UP000694421">
    <property type="component" value="Unplaced"/>
</dbReference>
<dbReference type="Ensembl" id="ENSSMRT00000005405.1">
    <property type="protein sequence ID" value="ENSSMRP00000004584.1"/>
    <property type="gene ID" value="ENSSMRG00000003770.1"/>
</dbReference>
<organism evidence="3 4">
    <name type="scientific">Salvator merianae</name>
    <name type="common">Argentine black and white tegu</name>
    <name type="synonym">Tupinambis merianae</name>
    <dbReference type="NCBI Taxonomy" id="96440"/>
    <lineage>
        <taxon>Eukaryota</taxon>
        <taxon>Metazoa</taxon>
        <taxon>Chordata</taxon>
        <taxon>Craniata</taxon>
        <taxon>Vertebrata</taxon>
        <taxon>Euteleostomi</taxon>
        <taxon>Lepidosauria</taxon>
        <taxon>Squamata</taxon>
        <taxon>Bifurcata</taxon>
        <taxon>Unidentata</taxon>
        <taxon>Episquamata</taxon>
        <taxon>Laterata</taxon>
        <taxon>Teiioidea</taxon>
        <taxon>Teiidae</taxon>
        <taxon>Salvator</taxon>
    </lineage>
</organism>